<keyword evidence="4" id="KW-0653">Protein transport</keyword>
<evidence type="ECO:0000313" key="8">
    <source>
        <dbReference type="Proteomes" id="UP000593564"/>
    </source>
</evidence>
<keyword evidence="5" id="KW-0333">Golgi apparatus</keyword>
<name>A0A7J7GUV9_CAMSI</name>
<evidence type="ECO:0000256" key="2">
    <source>
        <dbReference type="ARBA" id="ARBA00009150"/>
    </source>
</evidence>
<dbReference type="AlphaFoldDB" id="A0A7J7GUV9"/>
<evidence type="ECO:0000256" key="5">
    <source>
        <dbReference type="ARBA" id="ARBA00023034"/>
    </source>
</evidence>
<dbReference type="GO" id="GO:0019905">
    <property type="term" value="F:syntaxin binding"/>
    <property type="evidence" value="ECO:0007669"/>
    <property type="project" value="TreeGrafter"/>
</dbReference>
<dbReference type="EMBL" id="JACBKZ010000008">
    <property type="protein sequence ID" value="KAF5944583.1"/>
    <property type="molecule type" value="Genomic_DNA"/>
</dbReference>
<proteinExistence type="inferred from homology"/>
<comment type="caution">
    <text evidence="7">The sequence shown here is derived from an EMBL/GenBank/DDBJ whole genome shotgun (WGS) entry which is preliminary data.</text>
</comment>
<comment type="subcellular location">
    <subcellularLocation>
        <location evidence="1">Golgi apparatus</location>
        <location evidence="1">trans-Golgi network</location>
    </subcellularLocation>
</comment>
<protein>
    <submittedName>
        <fullName evidence="7">Uncharacterized protein</fullName>
    </submittedName>
</protein>
<evidence type="ECO:0000256" key="4">
    <source>
        <dbReference type="ARBA" id="ARBA00022927"/>
    </source>
</evidence>
<dbReference type="PANTHER" id="PTHR12965">
    <property type="entry name" value="VACUOLAR PROTEIN SORTING 54"/>
    <property type="match status" value="1"/>
</dbReference>
<organism evidence="7 8">
    <name type="scientific">Camellia sinensis</name>
    <name type="common">Tea plant</name>
    <name type="synonym">Thea sinensis</name>
    <dbReference type="NCBI Taxonomy" id="4442"/>
    <lineage>
        <taxon>Eukaryota</taxon>
        <taxon>Viridiplantae</taxon>
        <taxon>Streptophyta</taxon>
        <taxon>Embryophyta</taxon>
        <taxon>Tracheophyta</taxon>
        <taxon>Spermatophyta</taxon>
        <taxon>Magnoliopsida</taxon>
        <taxon>eudicotyledons</taxon>
        <taxon>Gunneridae</taxon>
        <taxon>Pentapetalae</taxon>
        <taxon>asterids</taxon>
        <taxon>Ericales</taxon>
        <taxon>Theaceae</taxon>
        <taxon>Camellia</taxon>
    </lineage>
</organism>
<evidence type="ECO:0000313" key="7">
    <source>
        <dbReference type="EMBL" id="KAF5944583.1"/>
    </source>
</evidence>
<dbReference type="PANTHER" id="PTHR12965:SF0">
    <property type="entry name" value="VACUOLAR PROTEIN SORTING-ASSOCIATED PROTEIN 54"/>
    <property type="match status" value="1"/>
</dbReference>
<sequence>MELPLGLVLLLLTSYIFIRVRRFPERQIFLKTLSLCWEVGFFQRVLSRTLHEVDVQAIFRQVVIIFHSQITEAFSNLDISTPQSKTRLHRDVQHILGCIRSLPSDNISKTDIPNWGQLDEFLAQRFPPEAD</sequence>
<dbReference type="GO" id="GO:0006896">
    <property type="term" value="P:Golgi to vacuole transport"/>
    <property type="evidence" value="ECO:0007669"/>
    <property type="project" value="TreeGrafter"/>
</dbReference>
<accession>A0A7J7GUV9</accession>
<dbReference type="GO" id="GO:0005829">
    <property type="term" value="C:cytosol"/>
    <property type="evidence" value="ECO:0007669"/>
    <property type="project" value="GOC"/>
</dbReference>
<keyword evidence="8" id="KW-1185">Reference proteome</keyword>
<gene>
    <name evidence="7" type="ORF">HYC85_018660</name>
</gene>
<comment type="similarity">
    <text evidence="2">Belongs to the VPS54 family.</text>
</comment>
<evidence type="ECO:0000256" key="6">
    <source>
        <dbReference type="ARBA" id="ARBA00023054"/>
    </source>
</evidence>
<reference evidence="8" key="1">
    <citation type="journal article" date="2020" name="Nat. Commun.">
        <title>Genome assembly of wild tea tree DASZ reveals pedigree and selection history of tea varieties.</title>
        <authorList>
            <person name="Zhang W."/>
            <person name="Zhang Y."/>
            <person name="Qiu H."/>
            <person name="Guo Y."/>
            <person name="Wan H."/>
            <person name="Zhang X."/>
            <person name="Scossa F."/>
            <person name="Alseekh S."/>
            <person name="Zhang Q."/>
            <person name="Wang P."/>
            <person name="Xu L."/>
            <person name="Schmidt M.H."/>
            <person name="Jia X."/>
            <person name="Li D."/>
            <person name="Zhu A."/>
            <person name="Guo F."/>
            <person name="Chen W."/>
            <person name="Ni D."/>
            <person name="Usadel B."/>
            <person name="Fernie A.R."/>
            <person name="Wen W."/>
        </authorList>
    </citation>
    <scope>NUCLEOTIDE SEQUENCE [LARGE SCALE GENOMIC DNA]</scope>
    <source>
        <strain evidence="8">cv. G240</strain>
    </source>
</reference>
<dbReference type="GO" id="GO:0042147">
    <property type="term" value="P:retrograde transport, endosome to Golgi"/>
    <property type="evidence" value="ECO:0007669"/>
    <property type="project" value="InterPro"/>
</dbReference>
<keyword evidence="3" id="KW-0813">Transport</keyword>
<dbReference type="Proteomes" id="UP000593564">
    <property type="component" value="Unassembled WGS sequence"/>
</dbReference>
<dbReference type="InterPro" id="IPR039745">
    <property type="entry name" value="Vps54"/>
</dbReference>
<evidence type="ECO:0000256" key="1">
    <source>
        <dbReference type="ARBA" id="ARBA00004601"/>
    </source>
</evidence>
<dbReference type="GO" id="GO:0015031">
    <property type="term" value="P:protein transport"/>
    <property type="evidence" value="ECO:0007669"/>
    <property type="project" value="UniProtKB-KW"/>
</dbReference>
<keyword evidence="6" id="KW-0175">Coiled coil</keyword>
<reference evidence="7 8" key="2">
    <citation type="submission" date="2020-07" db="EMBL/GenBank/DDBJ databases">
        <title>Genome assembly of wild tea tree DASZ reveals pedigree and selection history of tea varieties.</title>
        <authorList>
            <person name="Zhang W."/>
        </authorList>
    </citation>
    <scope>NUCLEOTIDE SEQUENCE [LARGE SCALE GENOMIC DNA]</scope>
    <source>
        <strain evidence="8">cv. G240</strain>
        <tissue evidence="7">Leaf</tissue>
    </source>
</reference>
<dbReference type="GO" id="GO:0000938">
    <property type="term" value="C:GARP complex"/>
    <property type="evidence" value="ECO:0007669"/>
    <property type="project" value="InterPro"/>
</dbReference>
<evidence type="ECO:0000256" key="3">
    <source>
        <dbReference type="ARBA" id="ARBA00022448"/>
    </source>
</evidence>